<gene>
    <name evidence="1" type="ORF">DSO57_1014227</name>
</gene>
<proteinExistence type="predicted"/>
<evidence type="ECO:0000313" key="1">
    <source>
        <dbReference type="EMBL" id="KAJ9065983.1"/>
    </source>
</evidence>
<sequence>MPTIITALSYMGPSPSVHFAEPRFLSVRELARMQGFLDSDQFTGKPKDHIKQIGKLLVFVNHVLGNAVARCVAFSLGLGLAPNVPRSHGNDPHIAKPNSSDRSKVYINGISSRIPIQALRGSFDCFVSELIRCLPPDKAMQPFRLLISYGREGPRWLIDDDTSLNLAGEAYLRHKPKNIPYPEIWYIPIVLGPDLTEKLVST</sequence>
<dbReference type="Proteomes" id="UP001165960">
    <property type="component" value="Unassembled WGS sequence"/>
</dbReference>
<reference evidence="1" key="1">
    <citation type="submission" date="2022-04" db="EMBL/GenBank/DDBJ databases">
        <title>Genome of the entomopathogenic fungus Entomophthora muscae.</title>
        <authorList>
            <person name="Elya C."/>
            <person name="Lovett B.R."/>
            <person name="Lee E."/>
            <person name="Macias A.M."/>
            <person name="Hajek A.E."/>
            <person name="De Bivort B.L."/>
            <person name="Kasson M.T."/>
            <person name="De Fine Licht H.H."/>
            <person name="Stajich J.E."/>
        </authorList>
    </citation>
    <scope>NUCLEOTIDE SEQUENCE</scope>
    <source>
        <strain evidence="1">Berkeley</strain>
    </source>
</reference>
<comment type="caution">
    <text evidence="1">The sequence shown here is derived from an EMBL/GenBank/DDBJ whole genome shotgun (WGS) entry which is preliminary data.</text>
</comment>
<name>A0ACC2SUN0_9FUNG</name>
<accession>A0ACC2SUN0</accession>
<organism evidence="1 2">
    <name type="scientific">Entomophthora muscae</name>
    <dbReference type="NCBI Taxonomy" id="34485"/>
    <lineage>
        <taxon>Eukaryota</taxon>
        <taxon>Fungi</taxon>
        <taxon>Fungi incertae sedis</taxon>
        <taxon>Zoopagomycota</taxon>
        <taxon>Entomophthoromycotina</taxon>
        <taxon>Entomophthoromycetes</taxon>
        <taxon>Entomophthorales</taxon>
        <taxon>Entomophthoraceae</taxon>
        <taxon>Entomophthora</taxon>
    </lineage>
</organism>
<dbReference type="EMBL" id="QTSX02004314">
    <property type="protein sequence ID" value="KAJ9065983.1"/>
    <property type="molecule type" value="Genomic_DNA"/>
</dbReference>
<evidence type="ECO:0000313" key="2">
    <source>
        <dbReference type="Proteomes" id="UP001165960"/>
    </source>
</evidence>
<keyword evidence="2" id="KW-1185">Reference proteome</keyword>
<protein>
    <submittedName>
        <fullName evidence="1">Uncharacterized protein</fullName>
    </submittedName>
</protein>